<keyword evidence="1" id="KW-0812">Transmembrane</keyword>
<evidence type="ECO:0000313" key="3">
    <source>
        <dbReference type="EMBL" id="GIE48933.1"/>
    </source>
</evidence>
<keyword evidence="1" id="KW-0472">Membrane</keyword>
<feature type="transmembrane region" description="Helical" evidence="1">
    <location>
        <begin position="280"/>
        <end position="301"/>
    </location>
</feature>
<dbReference type="GO" id="GO:0016747">
    <property type="term" value="F:acyltransferase activity, transferring groups other than amino-acyl groups"/>
    <property type="evidence" value="ECO:0007669"/>
    <property type="project" value="InterPro"/>
</dbReference>
<feature type="transmembrane region" description="Helical" evidence="1">
    <location>
        <begin position="246"/>
        <end position="268"/>
    </location>
</feature>
<feature type="transmembrane region" description="Helical" evidence="1">
    <location>
        <begin position="191"/>
        <end position="210"/>
    </location>
</feature>
<feature type="transmembrane region" description="Helical" evidence="1">
    <location>
        <begin position="88"/>
        <end position="109"/>
    </location>
</feature>
<feature type="transmembrane region" description="Helical" evidence="1">
    <location>
        <begin position="354"/>
        <end position="376"/>
    </location>
</feature>
<dbReference type="PANTHER" id="PTHR36927">
    <property type="entry name" value="BLR4337 PROTEIN"/>
    <property type="match status" value="1"/>
</dbReference>
<dbReference type="PANTHER" id="PTHR36927:SF3">
    <property type="entry name" value="GLUCANS BIOSYNTHESIS PROTEIN C"/>
    <property type="match status" value="1"/>
</dbReference>
<feature type="transmembrane region" description="Helical" evidence="1">
    <location>
        <begin position="151"/>
        <end position="170"/>
    </location>
</feature>
<feature type="transmembrane region" description="Helical" evidence="1">
    <location>
        <begin position="216"/>
        <end position="234"/>
    </location>
</feature>
<feature type="transmembrane region" description="Helical" evidence="1">
    <location>
        <begin position="51"/>
        <end position="76"/>
    </location>
</feature>
<dbReference type="RefSeq" id="WP_203768026.1">
    <property type="nucleotide sequence ID" value="NZ_BAAAYJ010000067.1"/>
</dbReference>
<dbReference type="InterPro" id="IPR002656">
    <property type="entry name" value="Acyl_transf_3_dom"/>
</dbReference>
<dbReference type="InterPro" id="IPR050623">
    <property type="entry name" value="Glucan_succinyl_AcylTrfase"/>
</dbReference>
<accession>A0A919MNY1</accession>
<feature type="transmembrane region" description="Helical" evidence="1">
    <location>
        <begin position="321"/>
        <end position="348"/>
    </location>
</feature>
<keyword evidence="3" id="KW-0012">Acyltransferase</keyword>
<feature type="domain" description="Acyltransferase 3" evidence="2">
    <location>
        <begin position="10"/>
        <end position="373"/>
    </location>
</feature>
<proteinExistence type="predicted"/>
<dbReference type="AlphaFoldDB" id="A0A919MNY1"/>
<evidence type="ECO:0000256" key="1">
    <source>
        <dbReference type="SAM" id="Phobius"/>
    </source>
</evidence>
<dbReference type="EMBL" id="BOMQ01000028">
    <property type="protein sequence ID" value="GIE48933.1"/>
    <property type="molecule type" value="Genomic_DNA"/>
</dbReference>
<keyword evidence="1" id="KW-1133">Transmembrane helix</keyword>
<keyword evidence="3" id="KW-0808">Transferase</keyword>
<reference evidence="3" key="1">
    <citation type="submission" date="2021-01" db="EMBL/GenBank/DDBJ databases">
        <title>Whole genome shotgun sequence of Actinoplanes nipponensis NBRC 14063.</title>
        <authorList>
            <person name="Komaki H."/>
            <person name="Tamura T."/>
        </authorList>
    </citation>
    <scope>NUCLEOTIDE SEQUENCE</scope>
    <source>
        <strain evidence="3">NBRC 14063</strain>
    </source>
</reference>
<gene>
    <name evidence="3" type="ORF">Ani05nite_24670</name>
</gene>
<evidence type="ECO:0000313" key="4">
    <source>
        <dbReference type="Proteomes" id="UP000647172"/>
    </source>
</evidence>
<feature type="transmembrane region" description="Helical" evidence="1">
    <location>
        <begin position="12"/>
        <end position="31"/>
    </location>
</feature>
<keyword evidence="4" id="KW-1185">Reference proteome</keyword>
<name>A0A919MNY1_9ACTN</name>
<comment type="caution">
    <text evidence="3">The sequence shown here is derived from an EMBL/GenBank/DDBJ whole genome shotgun (WGS) entry which is preliminary data.</text>
</comment>
<protein>
    <submittedName>
        <fullName evidence="3">Acyltransferase</fullName>
    </submittedName>
</protein>
<dbReference type="Proteomes" id="UP000647172">
    <property type="component" value="Unassembled WGS sequence"/>
</dbReference>
<sequence>MTAPPARRTALDVVRIVVVIGLVFFHAALVFDATDDYYVKNAETTGVTTVLAGLGVVWAMPLLFVVAGIGARYSLARRGPGGFARERLLRLGVPLVVATLTIVPVPPWLRLRGQAGYDGSYLEFLPRFFAVRFAPGDFPFVLRGEVFETGHLWFVVLLLAYSLMLAAVVARLPEGPRRRAVDAAAAAAGRAGVVLLPALPLAAVGVLLGLEEGLGAWSRWAYVLFFLYGFVLATDERFGAALRRHARVAAVLAVVAFAASAPGFATAGTDLFTGMAPLAVVSRALFSVSGWCALVAILGRLDRPREPLARAAPTPAGRARLLAYLGAAALPFYVLHQPIVVAVAYLVVPGHAPIIVEYAVIVAISLVLTFVAYDILVRRTRITRLLFGMRAERT</sequence>
<dbReference type="Pfam" id="PF01757">
    <property type="entry name" value="Acyl_transf_3"/>
    <property type="match status" value="1"/>
</dbReference>
<organism evidence="3 4">
    <name type="scientific">Actinoplanes nipponensis</name>
    <dbReference type="NCBI Taxonomy" id="135950"/>
    <lineage>
        <taxon>Bacteria</taxon>
        <taxon>Bacillati</taxon>
        <taxon>Actinomycetota</taxon>
        <taxon>Actinomycetes</taxon>
        <taxon>Micromonosporales</taxon>
        <taxon>Micromonosporaceae</taxon>
        <taxon>Actinoplanes</taxon>
    </lineage>
</organism>
<evidence type="ECO:0000259" key="2">
    <source>
        <dbReference type="Pfam" id="PF01757"/>
    </source>
</evidence>